<feature type="transmembrane region" description="Helical" evidence="6">
    <location>
        <begin position="279"/>
        <end position="297"/>
    </location>
</feature>
<dbReference type="PANTHER" id="PTHR13353:SF5">
    <property type="entry name" value="TRANSMEMBRANE PROTEIN 19"/>
    <property type="match status" value="1"/>
</dbReference>
<comment type="caution">
    <text evidence="8">The sequence shown here is derived from an EMBL/GenBank/DDBJ whole genome shotgun (WGS) entry which is preliminary data.</text>
</comment>
<feature type="transmembrane region" description="Helical" evidence="6">
    <location>
        <begin position="85"/>
        <end position="106"/>
    </location>
</feature>
<keyword evidence="3 6" id="KW-0812">Transmembrane</keyword>
<evidence type="ECO:0000256" key="4">
    <source>
        <dbReference type="ARBA" id="ARBA00022989"/>
    </source>
</evidence>
<dbReference type="GO" id="GO:0016020">
    <property type="term" value="C:membrane"/>
    <property type="evidence" value="ECO:0007669"/>
    <property type="project" value="UniProtKB-SubCell"/>
</dbReference>
<feature type="chain" id="PRO_5042247854" evidence="7">
    <location>
        <begin position="18"/>
        <end position="298"/>
    </location>
</feature>
<dbReference type="Pfam" id="PF01940">
    <property type="entry name" value="DUF92"/>
    <property type="match status" value="1"/>
</dbReference>
<keyword evidence="9" id="KW-1185">Reference proteome</keyword>
<keyword evidence="4 6" id="KW-1133">Transmembrane helix</keyword>
<evidence type="ECO:0000256" key="2">
    <source>
        <dbReference type="ARBA" id="ARBA00009012"/>
    </source>
</evidence>
<dbReference type="InterPro" id="IPR002794">
    <property type="entry name" value="DUF92_TMEM19"/>
</dbReference>
<evidence type="ECO:0000256" key="3">
    <source>
        <dbReference type="ARBA" id="ARBA00022692"/>
    </source>
</evidence>
<dbReference type="AlphaFoldDB" id="A0AAD5TQH5"/>
<comment type="subcellular location">
    <subcellularLocation>
        <location evidence="1">Membrane</location>
        <topology evidence="1">Multi-pass membrane protein</topology>
    </subcellularLocation>
</comment>
<dbReference type="Proteomes" id="UP001212152">
    <property type="component" value="Unassembled WGS sequence"/>
</dbReference>
<feature type="transmembrane region" description="Helical" evidence="6">
    <location>
        <begin position="211"/>
        <end position="231"/>
    </location>
</feature>
<keyword evidence="7" id="KW-0732">Signal</keyword>
<feature type="transmembrane region" description="Helical" evidence="6">
    <location>
        <begin position="47"/>
        <end position="64"/>
    </location>
</feature>
<feature type="transmembrane region" description="Helical" evidence="6">
    <location>
        <begin position="177"/>
        <end position="199"/>
    </location>
</feature>
<organism evidence="8 9">
    <name type="scientific">Geranomyces variabilis</name>
    <dbReference type="NCBI Taxonomy" id="109894"/>
    <lineage>
        <taxon>Eukaryota</taxon>
        <taxon>Fungi</taxon>
        <taxon>Fungi incertae sedis</taxon>
        <taxon>Chytridiomycota</taxon>
        <taxon>Chytridiomycota incertae sedis</taxon>
        <taxon>Chytridiomycetes</taxon>
        <taxon>Spizellomycetales</taxon>
        <taxon>Powellomycetaceae</taxon>
        <taxon>Geranomyces</taxon>
    </lineage>
</organism>
<evidence type="ECO:0000256" key="1">
    <source>
        <dbReference type="ARBA" id="ARBA00004141"/>
    </source>
</evidence>
<keyword evidence="5 6" id="KW-0472">Membrane</keyword>
<gene>
    <name evidence="8" type="primary">TMEM19</name>
    <name evidence="8" type="ORF">HDU87_006771</name>
</gene>
<protein>
    <submittedName>
        <fullName evidence="8">Transmembrane protein 19</fullName>
    </submittedName>
</protein>
<sequence length="298" mass="30259">MHISVALALCSLLAAHGIRKGSLAPSGAVAAFAVGLVTFVGARDANLLFAGVLIAFYLLGSKATKYKQERKRQLEEDFRVGGQRTATQVLANGFTGAAACALHYVLVPNPALACFGDLSSTASRNHTLLILLYVGHYACCCGDTFASEIGVLSASEPVLITTGKRVPRGTNGGLSPLGVAASIAGGCVVGLVATAGLPLAPTCASRLAPRAAMVALGGAGGFIGSMIDSLLGATLQKSVYNTVTAKIAADGRALRAGENPAQLRHISGIDVLDNHQVNFLSSLATGIVLALVGLVCYG</sequence>
<dbReference type="EMBL" id="JADGJQ010000006">
    <property type="protein sequence ID" value="KAJ3183452.1"/>
    <property type="molecule type" value="Genomic_DNA"/>
</dbReference>
<feature type="signal peptide" evidence="7">
    <location>
        <begin position="1"/>
        <end position="17"/>
    </location>
</feature>
<evidence type="ECO:0000313" key="8">
    <source>
        <dbReference type="EMBL" id="KAJ3183452.1"/>
    </source>
</evidence>
<accession>A0AAD5TQH5</accession>
<evidence type="ECO:0000256" key="6">
    <source>
        <dbReference type="SAM" id="Phobius"/>
    </source>
</evidence>
<evidence type="ECO:0000256" key="7">
    <source>
        <dbReference type="SAM" id="SignalP"/>
    </source>
</evidence>
<proteinExistence type="inferred from homology"/>
<comment type="similarity">
    <text evidence="2">Belongs to the TMEM19 family.</text>
</comment>
<dbReference type="PANTHER" id="PTHR13353">
    <property type="entry name" value="TRANSMEMBRANE PROTEIN 19"/>
    <property type="match status" value="1"/>
</dbReference>
<evidence type="ECO:0000313" key="9">
    <source>
        <dbReference type="Proteomes" id="UP001212152"/>
    </source>
</evidence>
<evidence type="ECO:0000256" key="5">
    <source>
        <dbReference type="ARBA" id="ARBA00023136"/>
    </source>
</evidence>
<name>A0AAD5TQH5_9FUNG</name>
<reference evidence="8" key="1">
    <citation type="submission" date="2020-05" db="EMBL/GenBank/DDBJ databases">
        <title>Phylogenomic resolution of chytrid fungi.</title>
        <authorList>
            <person name="Stajich J.E."/>
            <person name="Amses K."/>
            <person name="Simmons R."/>
            <person name="Seto K."/>
            <person name="Myers J."/>
            <person name="Bonds A."/>
            <person name="Quandt C.A."/>
            <person name="Barry K."/>
            <person name="Liu P."/>
            <person name="Grigoriev I."/>
            <person name="Longcore J.E."/>
            <person name="James T.Y."/>
        </authorList>
    </citation>
    <scope>NUCLEOTIDE SEQUENCE</scope>
    <source>
        <strain evidence="8">JEL0379</strain>
    </source>
</reference>